<dbReference type="OrthoDB" id="190265at2759"/>
<feature type="domain" description="Cathepsin propeptide inhibitor" evidence="10">
    <location>
        <begin position="29"/>
        <end position="89"/>
    </location>
</feature>
<dbReference type="FunFam" id="3.90.70.10:FF:000006">
    <property type="entry name" value="Cathepsin S"/>
    <property type="match status" value="1"/>
</dbReference>
<organism evidence="12 14">
    <name type="scientific">Adineta ricciae</name>
    <name type="common">Rotifer</name>
    <dbReference type="NCBI Taxonomy" id="249248"/>
    <lineage>
        <taxon>Eukaryota</taxon>
        <taxon>Metazoa</taxon>
        <taxon>Spiralia</taxon>
        <taxon>Gnathifera</taxon>
        <taxon>Rotifera</taxon>
        <taxon>Eurotatoria</taxon>
        <taxon>Bdelloidea</taxon>
        <taxon>Adinetida</taxon>
        <taxon>Adinetidae</taxon>
        <taxon>Adineta</taxon>
    </lineage>
</organism>
<dbReference type="Pfam" id="PF00112">
    <property type="entry name" value="Peptidase_C1"/>
    <property type="match status" value="1"/>
</dbReference>
<dbReference type="GO" id="GO:0008234">
    <property type="term" value="F:cysteine-type peptidase activity"/>
    <property type="evidence" value="ECO:0007669"/>
    <property type="project" value="UniProtKB-KW"/>
</dbReference>
<dbReference type="EMBL" id="CAJNOJ010000263">
    <property type="protein sequence ID" value="CAF1349804.1"/>
    <property type="molecule type" value="Genomic_DNA"/>
</dbReference>
<protein>
    <submittedName>
        <fullName evidence="12">Uncharacterized protein</fullName>
    </submittedName>
</protein>
<evidence type="ECO:0000313" key="12">
    <source>
        <dbReference type="EMBL" id="CAF1349804.1"/>
    </source>
</evidence>
<keyword evidence="2" id="KW-0645">Protease</keyword>
<dbReference type="SUPFAM" id="SSF54001">
    <property type="entry name" value="Cysteine proteinases"/>
    <property type="match status" value="1"/>
</dbReference>
<comment type="similarity">
    <text evidence="1">Belongs to the peptidase C1 family.</text>
</comment>
<accession>A0A815HAQ0</accession>
<dbReference type="CDD" id="cd02248">
    <property type="entry name" value="Peptidase_C1A"/>
    <property type="match status" value="1"/>
</dbReference>
<dbReference type="InterPro" id="IPR039417">
    <property type="entry name" value="Peptidase_C1A_papain-like"/>
</dbReference>
<keyword evidence="7" id="KW-0325">Glycoprotein</keyword>
<keyword evidence="4" id="KW-0378">Hydrolase</keyword>
<keyword evidence="3 8" id="KW-0732">Signal</keyword>
<dbReference type="FunFam" id="1.10.287.2250:FF:000003">
    <property type="entry name" value="Cathepsin L"/>
    <property type="match status" value="1"/>
</dbReference>
<dbReference type="Proteomes" id="UP000663852">
    <property type="component" value="Unassembled WGS sequence"/>
</dbReference>
<evidence type="ECO:0000256" key="4">
    <source>
        <dbReference type="ARBA" id="ARBA00022801"/>
    </source>
</evidence>
<keyword evidence="6" id="KW-1015">Disulfide bond</keyword>
<evidence type="ECO:0000256" key="5">
    <source>
        <dbReference type="ARBA" id="ARBA00022807"/>
    </source>
</evidence>
<feature type="signal peptide" evidence="8">
    <location>
        <begin position="1"/>
        <end position="17"/>
    </location>
</feature>
<dbReference type="GO" id="GO:0006508">
    <property type="term" value="P:proteolysis"/>
    <property type="evidence" value="ECO:0007669"/>
    <property type="project" value="UniProtKB-KW"/>
</dbReference>
<dbReference type="InterPro" id="IPR013128">
    <property type="entry name" value="Peptidase_C1A"/>
</dbReference>
<feature type="chain" id="PRO_5036411667" evidence="8">
    <location>
        <begin position="18"/>
        <end position="330"/>
    </location>
</feature>
<dbReference type="AlphaFoldDB" id="A0A815HAQ0"/>
<sequence length="330" mass="37160">MMKSIVILCFLLVNTHCASIPDQYLDDEWNLFKHTYEKQYNSMEEEVMRRNVWETNLAKIHEHNHKAARGHYTYRLGMNQFGDMTHKEFQTKLTPMKIPKSTGELKPTRRHVNVPHAVDWRNEGAVTPVKDQGKCGSSWAFSATGSLEGQHFHQTRKLVSLSAQNLIDCSDSFGNAGCNGGLNDFAFQYIKVNGGIDTEESYPYEARNGNCRFNRTNIGANSTGFRDVKVNDENALTYAVAIIGPIAVTIDASQPSFQFYKSGVYDEPKCSSTQVDHCALAVGFNATDNQLYYIVKNSWGTTWGQNGYVWMSRNKNNQCGIATMASYPLV</sequence>
<evidence type="ECO:0000256" key="8">
    <source>
        <dbReference type="SAM" id="SignalP"/>
    </source>
</evidence>
<comment type="caution">
    <text evidence="12">The sequence shown here is derived from an EMBL/GenBank/DDBJ whole genome shotgun (WGS) entry which is preliminary data.</text>
</comment>
<dbReference type="Gene3D" id="3.90.70.10">
    <property type="entry name" value="Cysteine proteinases"/>
    <property type="match status" value="1"/>
</dbReference>
<evidence type="ECO:0000256" key="2">
    <source>
        <dbReference type="ARBA" id="ARBA00022670"/>
    </source>
</evidence>
<reference evidence="12" key="1">
    <citation type="submission" date="2021-02" db="EMBL/GenBank/DDBJ databases">
        <authorList>
            <person name="Nowell W R."/>
        </authorList>
    </citation>
    <scope>NUCLEOTIDE SEQUENCE</scope>
</reference>
<dbReference type="InterPro" id="IPR013201">
    <property type="entry name" value="Prot_inhib_I29"/>
</dbReference>
<keyword evidence="5" id="KW-0788">Thiol protease</keyword>
<dbReference type="InterPro" id="IPR038765">
    <property type="entry name" value="Papain-like_cys_pep_sf"/>
</dbReference>
<evidence type="ECO:0000256" key="7">
    <source>
        <dbReference type="ARBA" id="ARBA00023180"/>
    </source>
</evidence>
<evidence type="ECO:0000259" key="10">
    <source>
        <dbReference type="SMART" id="SM00848"/>
    </source>
</evidence>
<dbReference type="Pfam" id="PF08246">
    <property type="entry name" value="Inhibitor_I29"/>
    <property type="match status" value="1"/>
</dbReference>
<evidence type="ECO:0000256" key="1">
    <source>
        <dbReference type="ARBA" id="ARBA00008455"/>
    </source>
</evidence>
<dbReference type="SMART" id="SM00848">
    <property type="entry name" value="Inhibitor_I29"/>
    <property type="match status" value="1"/>
</dbReference>
<dbReference type="GO" id="GO:0005615">
    <property type="term" value="C:extracellular space"/>
    <property type="evidence" value="ECO:0007669"/>
    <property type="project" value="UniProtKB-ARBA"/>
</dbReference>
<proteinExistence type="inferred from homology"/>
<keyword evidence="13" id="KW-1185">Reference proteome</keyword>
<name>A0A815HAQ0_ADIRI</name>
<dbReference type="PANTHER" id="PTHR12411">
    <property type="entry name" value="CYSTEINE PROTEASE FAMILY C1-RELATED"/>
    <property type="match status" value="1"/>
</dbReference>
<dbReference type="PRINTS" id="PR00705">
    <property type="entry name" value="PAPAIN"/>
</dbReference>
<evidence type="ECO:0000256" key="6">
    <source>
        <dbReference type="ARBA" id="ARBA00023157"/>
    </source>
</evidence>
<dbReference type="Proteomes" id="UP000663828">
    <property type="component" value="Unassembled WGS sequence"/>
</dbReference>
<evidence type="ECO:0000313" key="13">
    <source>
        <dbReference type="Proteomes" id="UP000663828"/>
    </source>
</evidence>
<evidence type="ECO:0000256" key="3">
    <source>
        <dbReference type="ARBA" id="ARBA00022729"/>
    </source>
</evidence>
<dbReference type="SMART" id="SM00645">
    <property type="entry name" value="Pept_C1"/>
    <property type="match status" value="1"/>
</dbReference>
<evidence type="ECO:0000313" key="14">
    <source>
        <dbReference type="Proteomes" id="UP000663852"/>
    </source>
</evidence>
<feature type="domain" description="Peptidase C1A papain C-terminal" evidence="9">
    <location>
        <begin position="114"/>
        <end position="329"/>
    </location>
</feature>
<dbReference type="InterPro" id="IPR000668">
    <property type="entry name" value="Peptidase_C1A_C"/>
</dbReference>
<gene>
    <name evidence="12" type="ORF">EDS130_LOCUS33212</name>
    <name evidence="11" type="ORF">XAT740_LOCUS2500</name>
</gene>
<evidence type="ECO:0000259" key="9">
    <source>
        <dbReference type="SMART" id="SM00645"/>
    </source>
</evidence>
<evidence type="ECO:0000313" key="11">
    <source>
        <dbReference type="EMBL" id="CAF0791376.1"/>
    </source>
</evidence>
<dbReference type="EMBL" id="CAJNOR010000087">
    <property type="protein sequence ID" value="CAF0791376.1"/>
    <property type="molecule type" value="Genomic_DNA"/>
</dbReference>